<organism evidence="2 3">
    <name type="scientific">Rhizobium lusitanum</name>
    <dbReference type="NCBI Taxonomy" id="293958"/>
    <lineage>
        <taxon>Bacteria</taxon>
        <taxon>Pseudomonadati</taxon>
        <taxon>Pseudomonadota</taxon>
        <taxon>Alphaproteobacteria</taxon>
        <taxon>Hyphomicrobiales</taxon>
        <taxon>Rhizobiaceae</taxon>
        <taxon>Rhizobium/Agrobacterium group</taxon>
        <taxon>Rhizobium</taxon>
    </lineage>
</organism>
<dbReference type="Proteomes" id="UP000199205">
    <property type="component" value="Unassembled WGS sequence"/>
</dbReference>
<protein>
    <submittedName>
        <fullName evidence="2">Uncharacterized protein</fullName>
    </submittedName>
</protein>
<evidence type="ECO:0000313" key="3">
    <source>
        <dbReference type="Proteomes" id="UP000199205"/>
    </source>
</evidence>
<proteinExistence type="predicted"/>
<evidence type="ECO:0000313" key="2">
    <source>
        <dbReference type="EMBL" id="SCB37631.1"/>
    </source>
</evidence>
<feature type="region of interest" description="Disordered" evidence="1">
    <location>
        <begin position="1"/>
        <end position="30"/>
    </location>
</feature>
<reference evidence="2 3" key="1">
    <citation type="submission" date="2016-08" db="EMBL/GenBank/DDBJ databases">
        <authorList>
            <person name="Seilhamer J.J."/>
        </authorList>
    </citation>
    <scope>NUCLEOTIDE SEQUENCE [LARGE SCALE GENOMIC DNA]</scope>
    <source>
        <strain evidence="2 3">P1-7</strain>
    </source>
</reference>
<dbReference type="EMBL" id="FMAF01000010">
    <property type="protein sequence ID" value="SCB37631.1"/>
    <property type="molecule type" value="Genomic_DNA"/>
</dbReference>
<gene>
    <name evidence="2" type="ORF">GA0061101_11046</name>
</gene>
<name>A0A1C3WCJ7_9HYPH</name>
<accession>A0A1C3WCJ7</accession>
<dbReference type="AlphaFoldDB" id="A0A1C3WCJ7"/>
<evidence type="ECO:0000256" key="1">
    <source>
        <dbReference type="SAM" id="MobiDB-lite"/>
    </source>
</evidence>
<sequence>MTEKGDNALSPNPPSAYRPTTAGVAPNPDAVGIALDSEPFTRFDQFSNRNVSRSSLHPTWP</sequence>